<proteinExistence type="predicted"/>
<gene>
    <name evidence="1" type="ORF">UFOPK2786_01303</name>
</gene>
<accession>A0A6J6TX44</accession>
<reference evidence="1" key="1">
    <citation type="submission" date="2020-05" db="EMBL/GenBank/DDBJ databases">
        <authorList>
            <person name="Chiriac C."/>
            <person name="Salcher M."/>
            <person name="Ghai R."/>
            <person name="Kavagutti S V."/>
        </authorList>
    </citation>
    <scope>NUCLEOTIDE SEQUENCE</scope>
</reference>
<name>A0A6J6TX44_9ZZZZ</name>
<dbReference type="EMBL" id="CAEZYW010000216">
    <property type="protein sequence ID" value="CAB4751284.1"/>
    <property type="molecule type" value="Genomic_DNA"/>
</dbReference>
<protein>
    <submittedName>
        <fullName evidence="1">Unannotated protein</fullName>
    </submittedName>
</protein>
<organism evidence="1">
    <name type="scientific">freshwater metagenome</name>
    <dbReference type="NCBI Taxonomy" id="449393"/>
    <lineage>
        <taxon>unclassified sequences</taxon>
        <taxon>metagenomes</taxon>
        <taxon>ecological metagenomes</taxon>
    </lineage>
</organism>
<dbReference type="AlphaFoldDB" id="A0A6J6TX44"/>
<sequence>MVLRQIISELNRASIITERRDEREKLADEQVRRRLRTHVHVIAHLHPLGGHGHDVERPLGACEALEHGR</sequence>
<evidence type="ECO:0000313" key="1">
    <source>
        <dbReference type="EMBL" id="CAB4751284.1"/>
    </source>
</evidence>